<comment type="caution">
    <text evidence="2">The sequence shown here is derived from an EMBL/GenBank/DDBJ whole genome shotgun (WGS) entry which is preliminary data.</text>
</comment>
<dbReference type="AlphaFoldDB" id="L8JI45"/>
<gene>
    <name evidence="2" type="ORF">C900_00329</name>
</gene>
<feature type="transmembrane region" description="Helical" evidence="1">
    <location>
        <begin position="44"/>
        <end position="65"/>
    </location>
</feature>
<accession>L8JI45</accession>
<proteinExistence type="predicted"/>
<reference evidence="2 3" key="1">
    <citation type="submission" date="2012-12" db="EMBL/GenBank/DDBJ databases">
        <title>Genome assembly of Fulvivirga imtechensis AK7.</title>
        <authorList>
            <person name="Nupur N."/>
            <person name="Khatri I."/>
            <person name="Kumar R."/>
            <person name="Subramanian S."/>
            <person name="Pinnaka A."/>
        </authorList>
    </citation>
    <scope>NUCLEOTIDE SEQUENCE [LARGE SCALE GENOMIC DNA]</scope>
    <source>
        <strain evidence="2 3">AK7</strain>
    </source>
</reference>
<evidence type="ECO:0000256" key="1">
    <source>
        <dbReference type="SAM" id="Phobius"/>
    </source>
</evidence>
<name>L8JI45_9BACT</name>
<evidence type="ECO:0000313" key="2">
    <source>
        <dbReference type="EMBL" id="ELR68495.1"/>
    </source>
</evidence>
<dbReference type="Proteomes" id="UP000011135">
    <property type="component" value="Unassembled WGS sequence"/>
</dbReference>
<keyword evidence="1" id="KW-0472">Membrane</keyword>
<protein>
    <submittedName>
        <fullName evidence="2">Uncharacterized protein</fullName>
    </submittedName>
</protein>
<evidence type="ECO:0000313" key="3">
    <source>
        <dbReference type="Proteomes" id="UP000011135"/>
    </source>
</evidence>
<dbReference type="EMBL" id="AMZN01000111">
    <property type="protein sequence ID" value="ELR68495.1"/>
    <property type="molecule type" value="Genomic_DNA"/>
</dbReference>
<keyword evidence="1" id="KW-0812">Transmembrane</keyword>
<keyword evidence="3" id="KW-1185">Reference proteome</keyword>
<sequence length="66" mass="7720">MNQRASMKDNPYSSVNKSERIGTSNYDELIAWKRRKLHRAKRRASVILLILISVVLLMSFLLNFLI</sequence>
<organism evidence="2 3">
    <name type="scientific">Fulvivirga imtechensis AK7</name>
    <dbReference type="NCBI Taxonomy" id="1237149"/>
    <lineage>
        <taxon>Bacteria</taxon>
        <taxon>Pseudomonadati</taxon>
        <taxon>Bacteroidota</taxon>
        <taxon>Cytophagia</taxon>
        <taxon>Cytophagales</taxon>
        <taxon>Fulvivirgaceae</taxon>
        <taxon>Fulvivirga</taxon>
    </lineage>
</organism>
<keyword evidence="1" id="KW-1133">Transmembrane helix</keyword>